<evidence type="ECO:0000256" key="4">
    <source>
        <dbReference type="ARBA" id="ARBA00022963"/>
    </source>
</evidence>
<dbReference type="FunFam" id="3.40.50.1820:FF:000057">
    <property type="entry name" value="Lipase"/>
    <property type="match status" value="1"/>
</dbReference>
<proteinExistence type="inferred from homology"/>
<evidence type="ECO:0000256" key="5">
    <source>
        <dbReference type="ARBA" id="ARBA00023098"/>
    </source>
</evidence>
<dbReference type="InterPro" id="IPR029058">
    <property type="entry name" value="AB_hydrolase_fold"/>
</dbReference>
<keyword evidence="5" id="KW-0443">Lipid metabolism</keyword>
<accession>A0A7R8WGL6</accession>
<keyword evidence="3" id="KW-0378">Hydrolase</keyword>
<keyword evidence="4" id="KW-0442">Lipid degradation</keyword>
<reference evidence="7" key="1">
    <citation type="submission" date="2020-11" db="EMBL/GenBank/DDBJ databases">
        <authorList>
            <person name="Tran Van P."/>
        </authorList>
    </citation>
    <scope>NUCLEOTIDE SEQUENCE</scope>
</reference>
<evidence type="ECO:0000256" key="6">
    <source>
        <dbReference type="ARBA" id="ARBA00023180"/>
    </source>
</evidence>
<dbReference type="AlphaFoldDB" id="A0A7R8WGL6"/>
<dbReference type="InterPro" id="IPR025483">
    <property type="entry name" value="Lipase_euk"/>
</dbReference>
<dbReference type="OrthoDB" id="9974421at2759"/>
<evidence type="ECO:0000256" key="1">
    <source>
        <dbReference type="ARBA" id="ARBA00010701"/>
    </source>
</evidence>
<gene>
    <name evidence="7" type="ORF">CTOB1V02_LOCUS6271</name>
</gene>
<evidence type="ECO:0000256" key="3">
    <source>
        <dbReference type="ARBA" id="ARBA00022801"/>
    </source>
</evidence>
<protein>
    <submittedName>
        <fullName evidence="7">Uncharacterized protein</fullName>
    </submittedName>
</protein>
<evidence type="ECO:0000313" key="7">
    <source>
        <dbReference type="EMBL" id="CAD7228387.1"/>
    </source>
</evidence>
<sequence length="445" mass="49955">MRLSNRLLPLLTVLTVVLSQHGVPSFLLRKSARDTLLASVKLKHDVFRFLMARPEMWPILTGGTKLTTNSDSKIWSELGLSPTEMIEELGFPAETHQVTTEDGYVLTMHRIPHGSNLNGTAGGVPVLIQHGLLSSSADWLSVGEKSIAFMLADAGYDVWLGNIRGNTYSREHTDPDISEESYWNYSFDHHGKHDVPTMTNYILETTGYSKLFYIGHSQGTLMFWVSMDHHGQEFADKFYGMFALAPVAQLIHMKSPMKLLYPFVEEIEDTMTSNGIYSFLASKDDLSGVCGQPEAAALCKYGIFLVCGWNEEQFDEDAFDYIIENVPSGTSLRNMVHLSQSFGRPGLHKYDFGTLGNLEEYGQEEPPPYDLSKVTVPVYFIYSENDWLTDVLDVQWLAGQLPNIVKETYIPGLFTHLDFIWAKDLDLLLNNEIIADMNLALGNAA</sequence>
<dbReference type="SUPFAM" id="SSF53474">
    <property type="entry name" value="alpha/beta-Hydrolases"/>
    <property type="match status" value="1"/>
</dbReference>
<dbReference type="Gene3D" id="3.40.50.1820">
    <property type="entry name" value="alpha/beta hydrolase"/>
    <property type="match status" value="1"/>
</dbReference>
<dbReference type="EMBL" id="OB661516">
    <property type="protein sequence ID" value="CAD7228387.1"/>
    <property type="molecule type" value="Genomic_DNA"/>
</dbReference>
<evidence type="ECO:0000256" key="2">
    <source>
        <dbReference type="ARBA" id="ARBA00022729"/>
    </source>
</evidence>
<organism evidence="7">
    <name type="scientific">Cyprideis torosa</name>
    <dbReference type="NCBI Taxonomy" id="163714"/>
    <lineage>
        <taxon>Eukaryota</taxon>
        <taxon>Metazoa</taxon>
        <taxon>Ecdysozoa</taxon>
        <taxon>Arthropoda</taxon>
        <taxon>Crustacea</taxon>
        <taxon>Oligostraca</taxon>
        <taxon>Ostracoda</taxon>
        <taxon>Podocopa</taxon>
        <taxon>Podocopida</taxon>
        <taxon>Cytherocopina</taxon>
        <taxon>Cytheroidea</taxon>
        <taxon>Cytherideidae</taxon>
        <taxon>Cyprideis</taxon>
    </lineage>
</organism>
<dbReference type="Pfam" id="PF04083">
    <property type="entry name" value="Abhydro_lipase"/>
    <property type="match status" value="1"/>
</dbReference>
<comment type="similarity">
    <text evidence="1">Belongs to the AB hydrolase superfamily. Lipase family.</text>
</comment>
<dbReference type="PANTHER" id="PTHR11005">
    <property type="entry name" value="LYSOSOMAL ACID LIPASE-RELATED"/>
    <property type="match status" value="1"/>
</dbReference>
<dbReference type="GO" id="GO:0016042">
    <property type="term" value="P:lipid catabolic process"/>
    <property type="evidence" value="ECO:0007669"/>
    <property type="project" value="UniProtKB-KW"/>
</dbReference>
<name>A0A7R8WGL6_9CRUS</name>
<keyword evidence="6" id="KW-0325">Glycoprotein</keyword>
<dbReference type="PIRSF" id="PIRSF000862">
    <property type="entry name" value="Steryl_ester_lip"/>
    <property type="match status" value="1"/>
</dbReference>
<dbReference type="GO" id="GO:0016788">
    <property type="term" value="F:hydrolase activity, acting on ester bonds"/>
    <property type="evidence" value="ECO:0007669"/>
    <property type="project" value="InterPro"/>
</dbReference>
<dbReference type="InterPro" id="IPR006693">
    <property type="entry name" value="AB_hydrolase_lipase"/>
</dbReference>
<keyword evidence="2" id="KW-0732">Signal</keyword>